<dbReference type="Proteomes" id="UP000077852">
    <property type="component" value="Unassembled WGS sequence"/>
</dbReference>
<reference evidence="2 3" key="1">
    <citation type="submission" date="2016-03" db="EMBL/GenBank/DDBJ databases">
        <title>Genome sequence of Variovorax paradoxus KB5.</title>
        <authorList>
            <person name="Jeong H."/>
            <person name="Hong C.E."/>
            <person name="Jo S.H."/>
            <person name="Park J.M."/>
        </authorList>
    </citation>
    <scope>NUCLEOTIDE SEQUENCE [LARGE SCALE GENOMIC DNA]</scope>
    <source>
        <strain evidence="2 3">KB5</strain>
    </source>
</reference>
<dbReference type="Gene3D" id="3.40.630.30">
    <property type="match status" value="1"/>
</dbReference>
<comment type="caution">
    <text evidence="2">The sequence shown here is derived from an EMBL/GenBank/DDBJ whole genome shotgun (WGS) entry which is preliminary data.</text>
</comment>
<protein>
    <recommendedName>
        <fullName evidence="1">N-acetyltransferase domain-containing protein</fullName>
    </recommendedName>
</protein>
<dbReference type="InterPro" id="IPR016181">
    <property type="entry name" value="Acyl_CoA_acyltransferase"/>
</dbReference>
<dbReference type="CDD" id="cd04301">
    <property type="entry name" value="NAT_SF"/>
    <property type="match status" value="1"/>
</dbReference>
<proteinExistence type="predicted"/>
<gene>
    <name evidence="2" type="ORF">A3K87_04255</name>
</gene>
<evidence type="ECO:0000313" key="2">
    <source>
        <dbReference type="EMBL" id="OAK55018.1"/>
    </source>
</evidence>
<feature type="domain" description="N-acetyltransferase" evidence="1">
    <location>
        <begin position="1"/>
        <end position="134"/>
    </location>
</feature>
<dbReference type="SUPFAM" id="SSF55729">
    <property type="entry name" value="Acyl-CoA N-acyltransferases (Nat)"/>
    <property type="match status" value="1"/>
</dbReference>
<dbReference type="Pfam" id="PF13508">
    <property type="entry name" value="Acetyltransf_7"/>
    <property type="match status" value="1"/>
</dbReference>
<dbReference type="RefSeq" id="WP_081271615.1">
    <property type="nucleotide sequence ID" value="NZ_LVHG01000106.1"/>
</dbReference>
<organism evidence="2 3">
    <name type="scientific">Variovorax paradoxus</name>
    <dbReference type="NCBI Taxonomy" id="34073"/>
    <lineage>
        <taxon>Bacteria</taxon>
        <taxon>Pseudomonadati</taxon>
        <taxon>Pseudomonadota</taxon>
        <taxon>Betaproteobacteria</taxon>
        <taxon>Burkholderiales</taxon>
        <taxon>Comamonadaceae</taxon>
        <taxon>Variovorax</taxon>
    </lineage>
</organism>
<evidence type="ECO:0000313" key="3">
    <source>
        <dbReference type="Proteomes" id="UP000077852"/>
    </source>
</evidence>
<dbReference type="GO" id="GO:0016747">
    <property type="term" value="F:acyltransferase activity, transferring groups other than amino-acyl groups"/>
    <property type="evidence" value="ECO:0007669"/>
    <property type="project" value="InterPro"/>
</dbReference>
<dbReference type="InterPro" id="IPR000182">
    <property type="entry name" value="GNAT_dom"/>
</dbReference>
<accession>A0AA91I7K1</accession>
<dbReference type="AlphaFoldDB" id="A0AA91I7K1"/>
<name>A0AA91I7K1_VARPD</name>
<sequence length="136" mass="15217">MTDFQAMGHDEVGAFVEAHAAEIGGDLTAAYVQAQLDSGSAVAELRPFGFAVIQQERTAQGQFIPHLLVLYVDPAERGRGVGHRFMRSLIGTYCKDYHMSLYCSGPARRRFYGRLGFVVESRDGETRLMTTNRERR</sequence>
<dbReference type="EMBL" id="LVHG01000106">
    <property type="protein sequence ID" value="OAK55018.1"/>
    <property type="molecule type" value="Genomic_DNA"/>
</dbReference>
<evidence type="ECO:0000259" key="1">
    <source>
        <dbReference type="PROSITE" id="PS51186"/>
    </source>
</evidence>
<dbReference type="PROSITE" id="PS51186">
    <property type="entry name" value="GNAT"/>
    <property type="match status" value="1"/>
</dbReference>